<organism evidence="1 2">
    <name type="scientific">Micromonospora rubida</name>
    <dbReference type="NCBI Taxonomy" id="2697657"/>
    <lineage>
        <taxon>Bacteria</taxon>
        <taxon>Bacillati</taxon>
        <taxon>Actinomycetota</taxon>
        <taxon>Actinomycetes</taxon>
        <taxon>Micromonosporales</taxon>
        <taxon>Micromonosporaceae</taxon>
        <taxon>Micromonospora</taxon>
    </lineage>
</organism>
<accession>A0ABW7SH55</accession>
<proteinExistence type="predicted"/>
<name>A0ABW7SH55_9ACTN</name>
<keyword evidence="2" id="KW-1185">Reference proteome</keyword>
<reference evidence="1 2" key="1">
    <citation type="submission" date="2024-10" db="EMBL/GenBank/DDBJ databases">
        <title>The Natural Products Discovery Center: Release of the First 8490 Sequenced Strains for Exploring Actinobacteria Biosynthetic Diversity.</title>
        <authorList>
            <person name="Kalkreuter E."/>
            <person name="Kautsar S.A."/>
            <person name="Yang D."/>
            <person name="Bader C.D."/>
            <person name="Teijaro C.N."/>
            <person name="Fluegel L."/>
            <person name="Davis C.M."/>
            <person name="Simpson J.R."/>
            <person name="Lauterbach L."/>
            <person name="Steele A.D."/>
            <person name="Gui C."/>
            <person name="Meng S."/>
            <person name="Li G."/>
            <person name="Viehrig K."/>
            <person name="Ye F."/>
            <person name="Su P."/>
            <person name="Kiefer A.F."/>
            <person name="Nichols A."/>
            <person name="Cepeda A.J."/>
            <person name="Yan W."/>
            <person name="Fan B."/>
            <person name="Jiang Y."/>
            <person name="Adhikari A."/>
            <person name="Zheng C.-J."/>
            <person name="Schuster L."/>
            <person name="Cowan T.M."/>
            <person name="Smanski M.J."/>
            <person name="Chevrette M.G."/>
            <person name="De Carvalho L.P.S."/>
            <person name="Shen B."/>
        </authorList>
    </citation>
    <scope>NUCLEOTIDE SEQUENCE [LARGE SCALE GENOMIC DNA]</scope>
    <source>
        <strain evidence="1 2">NPDC021253</strain>
    </source>
</reference>
<comment type="caution">
    <text evidence="1">The sequence shown here is derived from an EMBL/GenBank/DDBJ whole genome shotgun (WGS) entry which is preliminary data.</text>
</comment>
<evidence type="ECO:0000313" key="1">
    <source>
        <dbReference type="EMBL" id="MFI0793026.1"/>
    </source>
</evidence>
<protein>
    <submittedName>
        <fullName evidence="1">Uncharacterized protein</fullName>
    </submittedName>
</protein>
<dbReference type="RefSeq" id="WP_387020306.1">
    <property type="nucleotide sequence ID" value="NZ_JBIRPU010000004.1"/>
</dbReference>
<gene>
    <name evidence="1" type="ORF">ACH4OY_10045</name>
</gene>
<dbReference type="Proteomes" id="UP001611075">
    <property type="component" value="Unassembled WGS sequence"/>
</dbReference>
<evidence type="ECO:0000313" key="2">
    <source>
        <dbReference type="Proteomes" id="UP001611075"/>
    </source>
</evidence>
<sequence length="121" mass="12917">MNRPDHSPAVVSPALDRLRASLAAFHQSTDEAAAGDAAVATVAAAQTLLDALSLRTYLADPNTNDRGEQIIITAYGVDLSIRRRDDGVFVHVDSVDMPPALLPLIGEFNSSGENVYSEGRR</sequence>
<dbReference type="EMBL" id="JBIRPU010000004">
    <property type="protein sequence ID" value="MFI0793026.1"/>
    <property type="molecule type" value="Genomic_DNA"/>
</dbReference>